<gene>
    <name evidence="2" type="ORF">FPE_LOCUS5722</name>
</gene>
<evidence type="ECO:0000256" key="1">
    <source>
        <dbReference type="ARBA" id="ARBA00022737"/>
    </source>
</evidence>
<name>A0AAD2DKT2_9LAMI</name>
<accession>A0AAD2DKT2</accession>
<dbReference type="GO" id="GO:0003723">
    <property type="term" value="F:RNA binding"/>
    <property type="evidence" value="ECO:0007669"/>
    <property type="project" value="InterPro"/>
</dbReference>
<dbReference type="AlphaFoldDB" id="A0AAD2DKT2"/>
<keyword evidence="1" id="KW-0677">Repeat</keyword>
<evidence type="ECO:0000313" key="2">
    <source>
        <dbReference type="EMBL" id="CAI9758292.1"/>
    </source>
</evidence>
<dbReference type="Pfam" id="PF01535">
    <property type="entry name" value="PPR"/>
    <property type="match status" value="2"/>
</dbReference>
<reference evidence="2" key="1">
    <citation type="submission" date="2023-05" db="EMBL/GenBank/DDBJ databases">
        <authorList>
            <person name="Huff M."/>
        </authorList>
    </citation>
    <scope>NUCLEOTIDE SEQUENCE</scope>
</reference>
<protein>
    <recommendedName>
        <fullName evidence="4">Pentatricopeptide repeat-containing protein</fullName>
    </recommendedName>
</protein>
<dbReference type="EMBL" id="OU503038">
    <property type="protein sequence ID" value="CAI9758292.1"/>
    <property type="molecule type" value="Genomic_DNA"/>
</dbReference>
<dbReference type="InterPro" id="IPR046960">
    <property type="entry name" value="PPR_At4g14850-like_plant"/>
</dbReference>
<organism evidence="2 3">
    <name type="scientific">Fraxinus pennsylvanica</name>
    <dbReference type="NCBI Taxonomy" id="56036"/>
    <lineage>
        <taxon>Eukaryota</taxon>
        <taxon>Viridiplantae</taxon>
        <taxon>Streptophyta</taxon>
        <taxon>Embryophyta</taxon>
        <taxon>Tracheophyta</taxon>
        <taxon>Spermatophyta</taxon>
        <taxon>Magnoliopsida</taxon>
        <taxon>eudicotyledons</taxon>
        <taxon>Gunneridae</taxon>
        <taxon>Pentapetalae</taxon>
        <taxon>asterids</taxon>
        <taxon>lamiids</taxon>
        <taxon>Lamiales</taxon>
        <taxon>Oleaceae</taxon>
        <taxon>Oleeae</taxon>
        <taxon>Fraxinus</taxon>
    </lineage>
</organism>
<evidence type="ECO:0000313" key="3">
    <source>
        <dbReference type="Proteomes" id="UP000834106"/>
    </source>
</evidence>
<sequence>MVKPNVIQIIDRFSIASWNSSIREAVNQGHAQKALLLFRQLKQNSYVQPNNLTFPFIAKACAKLSKLKYSQMIHANVAKSPFCSDVYVQTALVDIVSCLFKGLRMDNIMPDAVTIMGLTQLVSEVKDTRLLSAVHCFGMKCGCGGDVTVANTWIAGYAKCGDLFSAEMVFFGIGIDALTVVSWNAMIVGCACVEEPVKALGVYQHMLLDGFRPDLCTILNLLSSCTQTNSLCYGLHGTDVNHVVFEPETEAVACIYTDRQWP</sequence>
<dbReference type="Gene3D" id="1.25.40.10">
    <property type="entry name" value="Tetratricopeptide repeat domain"/>
    <property type="match status" value="2"/>
</dbReference>
<proteinExistence type="predicted"/>
<dbReference type="Proteomes" id="UP000834106">
    <property type="component" value="Chromosome 3"/>
</dbReference>
<dbReference type="GO" id="GO:0009451">
    <property type="term" value="P:RNA modification"/>
    <property type="evidence" value="ECO:0007669"/>
    <property type="project" value="InterPro"/>
</dbReference>
<evidence type="ECO:0008006" key="4">
    <source>
        <dbReference type="Google" id="ProtNLM"/>
    </source>
</evidence>
<dbReference type="NCBIfam" id="TIGR00756">
    <property type="entry name" value="PPR"/>
    <property type="match status" value="1"/>
</dbReference>
<keyword evidence="3" id="KW-1185">Reference proteome</keyword>
<dbReference type="InterPro" id="IPR011990">
    <property type="entry name" value="TPR-like_helical_dom_sf"/>
</dbReference>
<dbReference type="PANTHER" id="PTHR47926">
    <property type="entry name" value="PENTATRICOPEPTIDE REPEAT-CONTAINING PROTEIN"/>
    <property type="match status" value="1"/>
</dbReference>
<dbReference type="InterPro" id="IPR002885">
    <property type="entry name" value="PPR_rpt"/>
</dbReference>